<dbReference type="Proteomes" id="UP000564964">
    <property type="component" value="Unassembled WGS sequence"/>
</dbReference>
<keyword evidence="2" id="KW-0132">Cell division</keyword>
<accession>A0A7J4JGS0</accession>
<name>A0A7J4JGS0_9ARCH</name>
<evidence type="ECO:0000256" key="2">
    <source>
        <dbReference type="ARBA" id="ARBA00022618"/>
    </source>
</evidence>
<comment type="caution">
    <text evidence="6">The sequence shown here is derived from an EMBL/GenBank/DDBJ whole genome shotgun (WGS) entry which is preliminary data.</text>
</comment>
<dbReference type="GO" id="GO:0051304">
    <property type="term" value="P:chromosome separation"/>
    <property type="evidence" value="ECO:0007669"/>
    <property type="project" value="InterPro"/>
</dbReference>
<dbReference type="InterPro" id="IPR036388">
    <property type="entry name" value="WH-like_DNA-bd_sf"/>
</dbReference>
<dbReference type="AlphaFoldDB" id="A0A7J4JGS0"/>
<feature type="compositionally biased region" description="Low complexity" evidence="5">
    <location>
        <begin position="166"/>
        <end position="188"/>
    </location>
</feature>
<dbReference type="Gene3D" id="1.10.10.10">
    <property type="entry name" value="Winged helix-like DNA-binding domain superfamily/Winged helix DNA-binding domain"/>
    <property type="match status" value="2"/>
</dbReference>
<evidence type="ECO:0000256" key="4">
    <source>
        <dbReference type="ARBA" id="ARBA00023306"/>
    </source>
</evidence>
<evidence type="ECO:0000313" key="7">
    <source>
        <dbReference type="Proteomes" id="UP000564964"/>
    </source>
</evidence>
<feature type="region of interest" description="Disordered" evidence="5">
    <location>
        <begin position="156"/>
        <end position="204"/>
    </location>
</feature>
<dbReference type="PANTHER" id="PTHR34298">
    <property type="entry name" value="SEGREGATION AND CONDENSATION PROTEIN B"/>
    <property type="match status" value="1"/>
</dbReference>
<dbReference type="EMBL" id="DUGH01000145">
    <property type="protein sequence ID" value="HIH16941.1"/>
    <property type="molecule type" value="Genomic_DNA"/>
</dbReference>
<evidence type="ECO:0000256" key="3">
    <source>
        <dbReference type="ARBA" id="ARBA00022829"/>
    </source>
</evidence>
<dbReference type="PANTHER" id="PTHR34298:SF2">
    <property type="entry name" value="SEGREGATION AND CONDENSATION PROTEIN B"/>
    <property type="match status" value="1"/>
</dbReference>
<evidence type="ECO:0000313" key="6">
    <source>
        <dbReference type="EMBL" id="HIH16941.1"/>
    </source>
</evidence>
<dbReference type="GO" id="GO:0051301">
    <property type="term" value="P:cell division"/>
    <property type="evidence" value="ECO:0007669"/>
    <property type="project" value="UniProtKB-KW"/>
</dbReference>
<dbReference type="SUPFAM" id="SSF46785">
    <property type="entry name" value="Winged helix' DNA-binding domain"/>
    <property type="match status" value="2"/>
</dbReference>
<evidence type="ECO:0000256" key="1">
    <source>
        <dbReference type="ARBA" id="ARBA00022490"/>
    </source>
</evidence>
<proteinExistence type="predicted"/>
<organism evidence="6 7">
    <name type="scientific">Candidatus Iainarchaeum sp</name>
    <dbReference type="NCBI Taxonomy" id="3101447"/>
    <lineage>
        <taxon>Archaea</taxon>
        <taxon>Candidatus Iainarchaeota</taxon>
        <taxon>Candidatus Iainarchaeia</taxon>
        <taxon>Candidatus Iainarchaeales</taxon>
        <taxon>Candidatus Iainarchaeaceae</taxon>
        <taxon>Candidatus Iainarchaeum</taxon>
    </lineage>
</organism>
<sequence>MSDDLKPIIEALIFASPEPITPKVLFKLLASEPKEDIEAALASLKADYERPGGLQMVEVAGGYQIVTRPELNEWVRRLFHERTTQKLSVAALETLAVIAYKQPVTQAQVIHFRNSKAYEHIKILKEKGFIRKEKAGITYKLFTTKKFHDYFGKNLAPKQPGQSDEQATAQFAQATGAPVEPAEPVGEAVPERVQPQPPSEPVNQ</sequence>
<feature type="compositionally biased region" description="Pro residues" evidence="5">
    <location>
        <begin position="195"/>
        <end position="204"/>
    </location>
</feature>
<dbReference type="NCBIfam" id="TIGR00281">
    <property type="entry name" value="SMC-Scp complex subunit ScpB"/>
    <property type="match status" value="1"/>
</dbReference>
<keyword evidence="4" id="KW-0131">Cell cycle</keyword>
<keyword evidence="1" id="KW-0963">Cytoplasm</keyword>
<dbReference type="Pfam" id="PF04079">
    <property type="entry name" value="SMC_ScpB"/>
    <property type="match status" value="1"/>
</dbReference>
<protein>
    <submittedName>
        <fullName evidence="6">SMC-Scp complex subunit ScpB</fullName>
    </submittedName>
</protein>
<reference evidence="7" key="1">
    <citation type="journal article" date="2020" name="bioRxiv">
        <title>A rank-normalized archaeal taxonomy based on genome phylogeny resolves widespread incomplete and uneven classifications.</title>
        <authorList>
            <person name="Rinke C."/>
            <person name="Chuvochina M."/>
            <person name="Mussig A.J."/>
            <person name="Chaumeil P.-A."/>
            <person name="Waite D.W."/>
            <person name="Whitman W.B."/>
            <person name="Parks D.H."/>
            <person name="Hugenholtz P."/>
        </authorList>
    </citation>
    <scope>NUCLEOTIDE SEQUENCE [LARGE SCALE GENOMIC DNA]</scope>
</reference>
<keyword evidence="3" id="KW-0159">Chromosome partition</keyword>
<gene>
    <name evidence="6" type="primary">scpB</name>
    <name evidence="6" type="ORF">HA252_06060</name>
</gene>
<evidence type="ECO:0000256" key="5">
    <source>
        <dbReference type="SAM" id="MobiDB-lite"/>
    </source>
</evidence>
<dbReference type="InterPro" id="IPR036390">
    <property type="entry name" value="WH_DNA-bd_sf"/>
</dbReference>
<dbReference type="InterPro" id="IPR005234">
    <property type="entry name" value="ScpB_csome_segregation"/>
</dbReference>